<name>A0ABP9QCI5_9PSEU</name>
<organism evidence="2 3">
    <name type="scientific">Pseudonocardia eucalypti</name>
    <dbReference type="NCBI Taxonomy" id="648755"/>
    <lineage>
        <taxon>Bacteria</taxon>
        <taxon>Bacillati</taxon>
        <taxon>Actinomycetota</taxon>
        <taxon>Actinomycetes</taxon>
        <taxon>Pseudonocardiales</taxon>
        <taxon>Pseudonocardiaceae</taxon>
        <taxon>Pseudonocardia</taxon>
    </lineage>
</organism>
<dbReference type="Proteomes" id="UP001428817">
    <property type="component" value="Unassembled WGS sequence"/>
</dbReference>
<dbReference type="Pfam" id="PF00144">
    <property type="entry name" value="Beta-lactamase"/>
    <property type="match status" value="1"/>
</dbReference>
<dbReference type="EMBL" id="BAABJP010000019">
    <property type="protein sequence ID" value="GAA5159616.1"/>
    <property type="molecule type" value="Genomic_DNA"/>
</dbReference>
<dbReference type="InterPro" id="IPR050789">
    <property type="entry name" value="Diverse_Enzym_Activities"/>
</dbReference>
<dbReference type="PANTHER" id="PTHR43283:SF7">
    <property type="entry name" value="BETA-LACTAMASE-RELATED DOMAIN-CONTAINING PROTEIN"/>
    <property type="match status" value="1"/>
</dbReference>
<dbReference type="Gene3D" id="3.40.710.10">
    <property type="entry name" value="DD-peptidase/beta-lactamase superfamily"/>
    <property type="match status" value="1"/>
</dbReference>
<dbReference type="SUPFAM" id="SSF56601">
    <property type="entry name" value="beta-lactamase/transpeptidase-like"/>
    <property type="match status" value="1"/>
</dbReference>
<keyword evidence="3" id="KW-1185">Reference proteome</keyword>
<gene>
    <name evidence="2" type="ORF">GCM10023321_41020</name>
</gene>
<protein>
    <recommendedName>
        <fullName evidence="1">Beta-lactamase-related domain-containing protein</fullName>
    </recommendedName>
</protein>
<proteinExistence type="predicted"/>
<evidence type="ECO:0000313" key="2">
    <source>
        <dbReference type="EMBL" id="GAA5159616.1"/>
    </source>
</evidence>
<feature type="domain" description="Beta-lactamase-related" evidence="1">
    <location>
        <begin position="76"/>
        <end position="214"/>
    </location>
</feature>
<dbReference type="InterPro" id="IPR001466">
    <property type="entry name" value="Beta-lactam-related"/>
</dbReference>
<comment type="caution">
    <text evidence="2">The sequence shown here is derived from an EMBL/GenBank/DDBJ whole genome shotgun (WGS) entry which is preliminary data.</text>
</comment>
<dbReference type="PANTHER" id="PTHR43283">
    <property type="entry name" value="BETA-LACTAMASE-RELATED"/>
    <property type="match status" value="1"/>
</dbReference>
<dbReference type="InterPro" id="IPR012338">
    <property type="entry name" value="Beta-lactam/transpept-like"/>
</dbReference>
<accession>A0ABP9QCI5</accession>
<evidence type="ECO:0000313" key="3">
    <source>
        <dbReference type="Proteomes" id="UP001428817"/>
    </source>
</evidence>
<evidence type="ECO:0000259" key="1">
    <source>
        <dbReference type="Pfam" id="PF00144"/>
    </source>
</evidence>
<reference evidence="3" key="1">
    <citation type="journal article" date="2019" name="Int. J. Syst. Evol. Microbiol.">
        <title>The Global Catalogue of Microorganisms (GCM) 10K type strain sequencing project: providing services to taxonomists for standard genome sequencing and annotation.</title>
        <authorList>
            <consortium name="The Broad Institute Genomics Platform"/>
            <consortium name="The Broad Institute Genome Sequencing Center for Infectious Disease"/>
            <person name="Wu L."/>
            <person name="Ma J."/>
        </authorList>
    </citation>
    <scope>NUCLEOTIDE SEQUENCE [LARGE SCALE GENOMIC DNA]</scope>
    <source>
        <strain evidence="3">JCM 18303</strain>
    </source>
</reference>
<sequence>MVAAAFPVVSGLGQAEPVDGSRCHDPGATYQTATPESVNIDQGKLRRALDYWTAHGSDTVKVLRYDCLVGESRLDPVSDKLPHVIFSHTKSILSLVVGRAEEQGLLSVDDPIGKYLPEGLGDSAHRALTIKHFLTMTTGLRMNWTRELGGQLNGTKPDRVREALSLPIDHQPGTWFEYAQTPLFVLTYVVERATRQDFQDYADQQLLSKMGIPRDDWFWGRDRAGHSDGPGWAVFMRPAHFPRFGQLLMNEGTWNGSRLVNASYIKDMRTGTKANPGYGYLYWLNSADHFVNASIWGRHQISGTPIPTAPKDMYFSWGYVGQHTFVIPSLHMIVTRTGNIAPDTLEALDDPGNAAIMGRQKKAYYEFFKLLMDAVSDAHPPEPPPYQANRWTFDFDAGAWVNPLENLAAVNLGPNAPEGCIPGACDGAAGFEGYALFAGDAARAMISSVHDITGTATPPR</sequence>